<feature type="transmembrane region" description="Helical" evidence="8">
    <location>
        <begin position="454"/>
        <end position="475"/>
    </location>
</feature>
<evidence type="ECO:0000256" key="3">
    <source>
        <dbReference type="ARBA" id="ARBA00022692"/>
    </source>
</evidence>
<gene>
    <name evidence="11" type="ORF">A3D34_00805</name>
</gene>
<feature type="transmembrane region" description="Helical" evidence="8">
    <location>
        <begin position="6"/>
        <end position="23"/>
    </location>
</feature>
<comment type="caution">
    <text evidence="11">The sequence shown here is derived from an EMBL/GenBank/DDBJ whole genome shotgun (WGS) entry which is preliminary data.</text>
</comment>
<evidence type="ECO:0000256" key="8">
    <source>
        <dbReference type="SAM" id="Phobius"/>
    </source>
</evidence>
<reference evidence="11 12" key="1">
    <citation type="journal article" date="2016" name="Nat. Commun.">
        <title>Thousands of microbial genomes shed light on interconnected biogeochemical processes in an aquifer system.</title>
        <authorList>
            <person name="Anantharaman K."/>
            <person name="Brown C.T."/>
            <person name="Hug L.A."/>
            <person name="Sharon I."/>
            <person name="Castelle C.J."/>
            <person name="Probst A.J."/>
            <person name="Thomas B.C."/>
            <person name="Singh A."/>
            <person name="Wilkins M.J."/>
            <person name="Karaoz U."/>
            <person name="Brodie E.L."/>
            <person name="Williams K.H."/>
            <person name="Hubbard S.S."/>
            <person name="Banfield J.F."/>
        </authorList>
    </citation>
    <scope>NUCLEOTIDE SEQUENCE [LARGE SCALE GENOMIC DNA]</scope>
</reference>
<dbReference type="InterPro" id="IPR001516">
    <property type="entry name" value="Proton_antipo_N"/>
</dbReference>
<dbReference type="GO" id="GO:0016491">
    <property type="term" value="F:oxidoreductase activity"/>
    <property type="evidence" value="ECO:0007669"/>
    <property type="project" value="UniProtKB-KW"/>
</dbReference>
<name>A0A1G2HYM3_9BACT</name>
<feature type="transmembrane region" description="Helical" evidence="8">
    <location>
        <begin position="341"/>
        <end position="360"/>
    </location>
</feature>
<feature type="domain" description="NADH-Ubiquinone oxidoreductase (complex I) chain 5 N-terminal" evidence="10">
    <location>
        <begin position="63"/>
        <end position="95"/>
    </location>
</feature>
<feature type="transmembrane region" description="Helical" evidence="8">
    <location>
        <begin position="282"/>
        <end position="304"/>
    </location>
</feature>
<evidence type="ECO:0000313" key="11">
    <source>
        <dbReference type="EMBL" id="OGZ67291.1"/>
    </source>
</evidence>
<keyword evidence="5" id="KW-0560">Oxidoreductase</keyword>
<dbReference type="PANTHER" id="PTHR42682">
    <property type="entry name" value="HYDROGENASE-4 COMPONENT F"/>
    <property type="match status" value="1"/>
</dbReference>
<evidence type="ECO:0008006" key="13">
    <source>
        <dbReference type="Google" id="ProtNLM"/>
    </source>
</evidence>
<dbReference type="PRINTS" id="PR01434">
    <property type="entry name" value="NADHDHGNASE5"/>
</dbReference>
<accession>A0A1G2HYM3</accession>
<protein>
    <recommendedName>
        <fullName evidence="13">NADH:quinone oxidoreductase/Mrp antiporter membrane subunit domain-containing protein</fullName>
    </recommendedName>
</protein>
<organism evidence="11 12">
    <name type="scientific">Candidatus Staskawiczbacteria bacterium RIFCSPHIGHO2_02_FULL_33_16</name>
    <dbReference type="NCBI Taxonomy" id="1802204"/>
    <lineage>
        <taxon>Bacteria</taxon>
        <taxon>Candidatus Staskawicziibacteriota</taxon>
    </lineage>
</organism>
<evidence type="ECO:0000256" key="1">
    <source>
        <dbReference type="ARBA" id="ARBA00004651"/>
    </source>
</evidence>
<dbReference type="InterPro" id="IPR001750">
    <property type="entry name" value="ND/Mrp_TM"/>
</dbReference>
<dbReference type="Proteomes" id="UP000179183">
    <property type="component" value="Unassembled WGS sequence"/>
</dbReference>
<feature type="transmembrane region" description="Helical" evidence="8">
    <location>
        <begin position="199"/>
        <end position="228"/>
    </location>
</feature>
<evidence type="ECO:0000256" key="5">
    <source>
        <dbReference type="ARBA" id="ARBA00023002"/>
    </source>
</evidence>
<evidence type="ECO:0000313" key="12">
    <source>
        <dbReference type="Proteomes" id="UP000179183"/>
    </source>
</evidence>
<proteinExistence type="predicted"/>
<evidence type="ECO:0000256" key="7">
    <source>
        <dbReference type="RuleBase" id="RU000320"/>
    </source>
</evidence>
<keyword evidence="2" id="KW-1003">Cell membrane</keyword>
<dbReference type="InterPro" id="IPR052175">
    <property type="entry name" value="ComplexI-like_HydComp"/>
</dbReference>
<evidence type="ECO:0000256" key="2">
    <source>
        <dbReference type="ARBA" id="ARBA00022475"/>
    </source>
</evidence>
<sequence>MYNTELIFILIPFFIAALLCITVKNRRLIEISSLIASGISLLGSIIVSFRVAYFGVYAPFPFFSVDSLDAVVMLIIAFVGLATTVYSIEYLRQETTKNIIGLSGVSYLSSRVREYFILLNLFMAMMFLAIMVSSPLFAWIFIEATTLSTAFLISFYNKPSAIEGAWKYLIINSIGILLAFFGTLLFFSSTGSLASDGFISWHLLAINATNFNPLIIKVAFIFIFIGYGTKVGFAPMHTWKPDAYSKAPAPIGALFSGALLPVAFAVILKFKMITDIVVGPSFSQNLFIIFGLLSIVIAATIMFVSRNYKRLLAYSSIENAGIIAIGFGFGGLGIFAAMLHMIYHSFLKSALFFLSGNFLLKYNSAKITAIRGALNVVPITAILFLTGFFAITGAPPFGIFFTKIFILSAGIKEHPFIVITVIMLVSIVFIGFLKHAMVMIFEQGDSNIKAEKENIWLLLPPVALIVIALFLSFNIPPFLSILIYNIALHY</sequence>
<feature type="transmembrane region" description="Helical" evidence="8">
    <location>
        <begin position="35"/>
        <end position="58"/>
    </location>
</feature>
<keyword evidence="6 8" id="KW-0472">Membrane</keyword>
<comment type="subcellular location">
    <subcellularLocation>
        <location evidence="1">Cell membrane</location>
        <topology evidence="1">Multi-pass membrane protein</topology>
    </subcellularLocation>
    <subcellularLocation>
        <location evidence="7">Membrane</location>
        <topology evidence="7">Multi-pass membrane protein</topology>
    </subcellularLocation>
</comment>
<evidence type="ECO:0000259" key="10">
    <source>
        <dbReference type="Pfam" id="PF00662"/>
    </source>
</evidence>
<feature type="domain" description="NADH:quinone oxidoreductase/Mrp antiporter transmembrane" evidence="9">
    <location>
        <begin position="137"/>
        <end position="425"/>
    </location>
</feature>
<dbReference type="PANTHER" id="PTHR42682:SF5">
    <property type="entry name" value="HYDROGENASE-4 COMPONENT F"/>
    <property type="match status" value="1"/>
</dbReference>
<evidence type="ECO:0000259" key="9">
    <source>
        <dbReference type="Pfam" id="PF00361"/>
    </source>
</evidence>
<dbReference type="Pfam" id="PF00662">
    <property type="entry name" value="Proton_antipo_N"/>
    <property type="match status" value="1"/>
</dbReference>
<feature type="transmembrane region" description="Helical" evidence="8">
    <location>
        <begin position="372"/>
        <end position="394"/>
    </location>
</feature>
<keyword evidence="4 8" id="KW-1133">Transmembrane helix</keyword>
<evidence type="ECO:0000256" key="6">
    <source>
        <dbReference type="ARBA" id="ARBA00023136"/>
    </source>
</evidence>
<feature type="transmembrane region" description="Helical" evidence="8">
    <location>
        <begin position="249"/>
        <end position="270"/>
    </location>
</feature>
<evidence type="ECO:0000256" key="4">
    <source>
        <dbReference type="ARBA" id="ARBA00022989"/>
    </source>
</evidence>
<feature type="transmembrane region" description="Helical" evidence="8">
    <location>
        <begin position="414"/>
        <end position="433"/>
    </location>
</feature>
<dbReference type="Pfam" id="PF00361">
    <property type="entry name" value="Proton_antipo_M"/>
    <property type="match status" value="1"/>
</dbReference>
<dbReference type="GO" id="GO:0005886">
    <property type="term" value="C:plasma membrane"/>
    <property type="evidence" value="ECO:0007669"/>
    <property type="project" value="UniProtKB-SubCell"/>
</dbReference>
<dbReference type="AlphaFoldDB" id="A0A1G2HYM3"/>
<keyword evidence="3 7" id="KW-0812">Transmembrane</keyword>
<feature type="transmembrane region" description="Helical" evidence="8">
    <location>
        <begin position="112"/>
        <end position="130"/>
    </location>
</feature>
<feature type="transmembrane region" description="Helical" evidence="8">
    <location>
        <begin position="70"/>
        <end position="91"/>
    </location>
</feature>
<feature type="transmembrane region" description="Helical" evidence="8">
    <location>
        <begin position="168"/>
        <end position="187"/>
    </location>
</feature>
<dbReference type="EMBL" id="MHOQ01000008">
    <property type="protein sequence ID" value="OGZ67291.1"/>
    <property type="molecule type" value="Genomic_DNA"/>
</dbReference>
<feature type="transmembrane region" description="Helical" evidence="8">
    <location>
        <begin position="311"/>
        <end position="335"/>
    </location>
</feature>
<feature type="transmembrane region" description="Helical" evidence="8">
    <location>
        <begin position="136"/>
        <end position="156"/>
    </location>
</feature>